<dbReference type="PANTHER" id="PTHR11138:SF5">
    <property type="entry name" value="METHIONYL-TRNA FORMYLTRANSFERASE, MITOCHONDRIAL"/>
    <property type="match status" value="1"/>
</dbReference>
<evidence type="ECO:0000313" key="12">
    <source>
        <dbReference type="Proteomes" id="UP000199533"/>
    </source>
</evidence>
<evidence type="ECO:0000256" key="5">
    <source>
        <dbReference type="ARBA" id="ARBA00022679"/>
    </source>
</evidence>
<evidence type="ECO:0000256" key="6">
    <source>
        <dbReference type="ARBA" id="ARBA00022917"/>
    </source>
</evidence>
<dbReference type="AlphaFoldDB" id="A0A1I4CKN8"/>
<name>A0A1I4CKN8_9PROT</name>
<dbReference type="Gene3D" id="3.40.50.170">
    <property type="entry name" value="Formyl transferase, N-terminal domain"/>
    <property type="match status" value="1"/>
</dbReference>
<accession>A0A1I4CKN8</accession>
<sequence length="316" mass="34485">MKIIFAGTPVFAATALDALLETKHEIALVLTQPDRPAGRGMKMVASAVKQSADMHGLSLLQPQSLKEHALHTQLSAINADVMIVAAYGLILPEAVLKIPRYGCLNIHASILPRWRGAAPIQRAILAGDKDTGITIMQMDTGLDTGAMLLKENLDISQDDTTQTLHDKLCRLGAHTIIKALSLYEQQKLTPVQQDESQACYAAKIKKTEAQINWQQSAEEIERKVRAFNPAPGAYSLFRGNKIKIWQAKVIPEISGRCGTIMATERDGITVACGADSLLLEIIQKPGGKRLTATEFLAGFNMHTGDYFDVIDKTLET</sequence>
<evidence type="ECO:0000256" key="4">
    <source>
        <dbReference type="ARBA" id="ARBA00016014"/>
    </source>
</evidence>
<dbReference type="SUPFAM" id="SSF53328">
    <property type="entry name" value="Formyltransferase"/>
    <property type="match status" value="1"/>
</dbReference>
<dbReference type="InterPro" id="IPR044135">
    <property type="entry name" value="Met-tRNA-FMT_C"/>
</dbReference>
<comment type="catalytic activity">
    <reaction evidence="7 8">
        <text>L-methionyl-tRNA(fMet) + (6R)-10-formyltetrahydrofolate = N-formyl-L-methionyl-tRNA(fMet) + (6S)-5,6,7,8-tetrahydrofolate + H(+)</text>
        <dbReference type="Rhea" id="RHEA:24380"/>
        <dbReference type="Rhea" id="RHEA-COMP:9952"/>
        <dbReference type="Rhea" id="RHEA-COMP:9953"/>
        <dbReference type="ChEBI" id="CHEBI:15378"/>
        <dbReference type="ChEBI" id="CHEBI:57453"/>
        <dbReference type="ChEBI" id="CHEBI:78530"/>
        <dbReference type="ChEBI" id="CHEBI:78844"/>
        <dbReference type="ChEBI" id="CHEBI:195366"/>
        <dbReference type="EC" id="2.1.2.9"/>
    </reaction>
</comment>
<keyword evidence="6 8" id="KW-0648">Protein biosynthesis</keyword>
<dbReference type="CDD" id="cd08704">
    <property type="entry name" value="Met_tRNA_FMT_C"/>
    <property type="match status" value="1"/>
</dbReference>
<keyword evidence="12" id="KW-1185">Reference proteome</keyword>
<keyword evidence="5 8" id="KW-0808">Transferase</keyword>
<dbReference type="InterPro" id="IPR036477">
    <property type="entry name" value="Formyl_transf_N_sf"/>
</dbReference>
<dbReference type="InterPro" id="IPR037022">
    <property type="entry name" value="Formyl_trans_C_sf"/>
</dbReference>
<evidence type="ECO:0000259" key="9">
    <source>
        <dbReference type="Pfam" id="PF00551"/>
    </source>
</evidence>
<dbReference type="Pfam" id="PF00551">
    <property type="entry name" value="Formyl_trans_N"/>
    <property type="match status" value="1"/>
</dbReference>
<dbReference type="STRING" id="52441.SAMN05216302_101627"/>
<evidence type="ECO:0000259" key="10">
    <source>
        <dbReference type="Pfam" id="PF02911"/>
    </source>
</evidence>
<evidence type="ECO:0000256" key="3">
    <source>
        <dbReference type="ARBA" id="ARBA00012261"/>
    </source>
</evidence>
<organism evidence="11 12">
    <name type="scientific">Nitrosomonas aestuarii</name>
    <dbReference type="NCBI Taxonomy" id="52441"/>
    <lineage>
        <taxon>Bacteria</taxon>
        <taxon>Pseudomonadati</taxon>
        <taxon>Pseudomonadota</taxon>
        <taxon>Betaproteobacteria</taxon>
        <taxon>Nitrosomonadales</taxon>
        <taxon>Nitrosomonadaceae</taxon>
        <taxon>Nitrosomonas</taxon>
    </lineage>
</organism>
<feature type="domain" description="Formyl transferase N-terminal" evidence="9">
    <location>
        <begin position="1"/>
        <end position="179"/>
    </location>
</feature>
<dbReference type="InterPro" id="IPR005793">
    <property type="entry name" value="Formyl_trans_C"/>
</dbReference>
<dbReference type="HAMAP" id="MF_00182">
    <property type="entry name" value="Formyl_trans"/>
    <property type="match status" value="1"/>
</dbReference>
<dbReference type="InterPro" id="IPR002376">
    <property type="entry name" value="Formyl_transf_N"/>
</dbReference>
<dbReference type="InterPro" id="IPR041711">
    <property type="entry name" value="Met-tRNA-FMT_N"/>
</dbReference>
<evidence type="ECO:0000313" key="11">
    <source>
        <dbReference type="EMBL" id="SFK81190.1"/>
    </source>
</evidence>
<dbReference type="CDD" id="cd08646">
    <property type="entry name" value="FMT_core_Met-tRNA-FMT_N"/>
    <property type="match status" value="1"/>
</dbReference>
<dbReference type="EMBL" id="FOSP01000016">
    <property type="protein sequence ID" value="SFK81190.1"/>
    <property type="molecule type" value="Genomic_DNA"/>
</dbReference>
<protein>
    <recommendedName>
        <fullName evidence="4 8">Methionyl-tRNA formyltransferase</fullName>
        <ecNumber evidence="3 8">2.1.2.9</ecNumber>
    </recommendedName>
</protein>
<evidence type="ECO:0000256" key="8">
    <source>
        <dbReference type="HAMAP-Rule" id="MF_00182"/>
    </source>
</evidence>
<dbReference type="EC" id="2.1.2.9" evidence="3 8"/>
<dbReference type="NCBIfam" id="TIGR00460">
    <property type="entry name" value="fmt"/>
    <property type="match status" value="1"/>
</dbReference>
<dbReference type="InterPro" id="IPR011034">
    <property type="entry name" value="Formyl_transferase-like_C_sf"/>
</dbReference>
<dbReference type="GO" id="GO:0004479">
    <property type="term" value="F:methionyl-tRNA formyltransferase activity"/>
    <property type="evidence" value="ECO:0007669"/>
    <property type="project" value="UniProtKB-UniRule"/>
</dbReference>
<dbReference type="RefSeq" id="WP_090700056.1">
    <property type="nucleotide sequence ID" value="NZ_FOSP01000016.1"/>
</dbReference>
<dbReference type="Gene3D" id="3.10.25.10">
    <property type="entry name" value="Formyl transferase, C-terminal domain"/>
    <property type="match status" value="1"/>
</dbReference>
<comment type="similarity">
    <text evidence="2 8">Belongs to the Fmt family.</text>
</comment>
<reference evidence="12" key="1">
    <citation type="submission" date="2016-10" db="EMBL/GenBank/DDBJ databases">
        <authorList>
            <person name="Varghese N."/>
            <person name="Submissions S."/>
        </authorList>
    </citation>
    <scope>NUCLEOTIDE SEQUENCE [LARGE SCALE GENOMIC DNA]</scope>
    <source>
        <strain evidence="12">Nm69</strain>
    </source>
</reference>
<feature type="binding site" evidence="8">
    <location>
        <begin position="109"/>
        <end position="112"/>
    </location>
    <ligand>
        <name>(6S)-5,6,7,8-tetrahydrofolate</name>
        <dbReference type="ChEBI" id="CHEBI:57453"/>
    </ligand>
</feature>
<evidence type="ECO:0000256" key="7">
    <source>
        <dbReference type="ARBA" id="ARBA00048558"/>
    </source>
</evidence>
<dbReference type="GO" id="GO:0005829">
    <property type="term" value="C:cytosol"/>
    <property type="evidence" value="ECO:0007669"/>
    <property type="project" value="TreeGrafter"/>
</dbReference>
<dbReference type="InterPro" id="IPR005794">
    <property type="entry name" value="Fmt"/>
</dbReference>
<dbReference type="FunFam" id="3.40.50.12230:FF:000001">
    <property type="entry name" value="Methionyl-tRNA formyltransferase"/>
    <property type="match status" value="1"/>
</dbReference>
<proteinExistence type="inferred from homology"/>
<evidence type="ECO:0000256" key="2">
    <source>
        <dbReference type="ARBA" id="ARBA00010699"/>
    </source>
</evidence>
<evidence type="ECO:0000256" key="1">
    <source>
        <dbReference type="ARBA" id="ARBA00002606"/>
    </source>
</evidence>
<dbReference type="SUPFAM" id="SSF50486">
    <property type="entry name" value="FMT C-terminal domain-like"/>
    <property type="match status" value="1"/>
</dbReference>
<comment type="function">
    <text evidence="1 8">Attaches a formyl group to the free amino group of methionyl-tRNA(fMet). The formyl group appears to play a dual role in the initiator identity of N-formylmethionyl-tRNA by promoting its recognition by IF2 and preventing the misappropriation of this tRNA by the elongation apparatus.</text>
</comment>
<gene>
    <name evidence="8" type="primary">fmt</name>
    <name evidence="11" type="ORF">SAMN05216302_101627</name>
</gene>
<feature type="domain" description="Formyl transferase C-terminal" evidence="10">
    <location>
        <begin position="203"/>
        <end position="300"/>
    </location>
</feature>
<dbReference type="Proteomes" id="UP000199533">
    <property type="component" value="Unassembled WGS sequence"/>
</dbReference>
<dbReference type="Pfam" id="PF02911">
    <property type="entry name" value="Formyl_trans_C"/>
    <property type="match status" value="1"/>
</dbReference>
<dbReference type="PANTHER" id="PTHR11138">
    <property type="entry name" value="METHIONYL-TRNA FORMYLTRANSFERASE"/>
    <property type="match status" value="1"/>
</dbReference>
<dbReference type="OrthoDB" id="9802815at2"/>